<evidence type="ECO:0000256" key="1">
    <source>
        <dbReference type="SAM" id="Phobius"/>
    </source>
</evidence>
<dbReference type="EMBL" id="FNNZ01000011">
    <property type="protein sequence ID" value="SDW94612.1"/>
    <property type="molecule type" value="Genomic_DNA"/>
</dbReference>
<accession>A0A1H2XNU7</accession>
<dbReference type="RefSeq" id="WP_093032546.1">
    <property type="nucleotide sequence ID" value="NZ_FNNZ01000011.1"/>
</dbReference>
<dbReference type="OrthoDB" id="9800207at2"/>
<dbReference type="STRING" id="1058.SAMN05421783_11158"/>
<evidence type="ECO:0000313" key="2">
    <source>
        <dbReference type="EMBL" id="SDW94612.1"/>
    </source>
</evidence>
<feature type="transmembrane region" description="Helical" evidence="1">
    <location>
        <begin position="247"/>
        <end position="268"/>
    </location>
</feature>
<dbReference type="Proteomes" id="UP000198816">
    <property type="component" value="Unassembled WGS sequence"/>
</dbReference>
<keyword evidence="1" id="KW-0472">Membrane</keyword>
<name>A0A1H2XNU7_THIRO</name>
<feature type="transmembrane region" description="Helical" evidence="1">
    <location>
        <begin position="6"/>
        <end position="27"/>
    </location>
</feature>
<sequence length="441" mass="48141">MQTGHLVRQILALALLIGAGWLLINLVGDLNRVKVLKTDLAEIHHVRYGLLDADVWVARIGEILEKRVDELDLTEASREQVTEAVTQLLDTLIREIERNLAQRRPDSGGSWLDQLQGALQQGLQDLLLDVARLRDRVPEYADAFVEQLSVPGVKEQIKARLRVLLSDAVASSGAGTDRRPLEAVLVRYGCADVDVCSRLIETEIGAIQPRIRQQLGAVIGLVGLVFLVSLVGGAPRREPLDRTSDRLAPLLLLALVGATFLLLVGGLATPMIEVDARITALTFQLLGEPVAFADQVLYFQTKSIFDVMRILFESGQADMLLVAVLLTLFSIVFPALKLLATYAFYYDWSGSRGSSTVRFFALKSGKWSMADVMVVAIFMAYIGFDALLANQLGSLRGASDAVAVLTTNGTSLEPGFYLFLAFVLAGLVLSGALENRLDPDR</sequence>
<dbReference type="AlphaFoldDB" id="A0A1H2XNU7"/>
<dbReference type="InterPro" id="IPR007498">
    <property type="entry name" value="PqiA-like"/>
</dbReference>
<gene>
    <name evidence="2" type="ORF">SAMN05421783_11158</name>
</gene>
<dbReference type="Pfam" id="PF04403">
    <property type="entry name" value="PqiA"/>
    <property type="match status" value="1"/>
</dbReference>
<organism evidence="2 3">
    <name type="scientific">Thiocapsa roseopersicina</name>
    <dbReference type="NCBI Taxonomy" id="1058"/>
    <lineage>
        <taxon>Bacteria</taxon>
        <taxon>Pseudomonadati</taxon>
        <taxon>Pseudomonadota</taxon>
        <taxon>Gammaproteobacteria</taxon>
        <taxon>Chromatiales</taxon>
        <taxon>Chromatiaceae</taxon>
        <taxon>Thiocapsa</taxon>
    </lineage>
</organism>
<feature type="transmembrane region" description="Helical" evidence="1">
    <location>
        <begin position="215"/>
        <end position="235"/>
    </location>
</feature>
<evidence type="ECO:0000313" key="3">
    <source>
        <dbReference type="Proteomes" id="UP000198816"/>
    </source>
</evidence>
<feature type="transmembrane region" description="Helical" evidence="1">
    <location>
        <begin position="415"/>
        <end position="433"/>
    </location>
</feature>
<reference evidence="3" key="1">
    <citation type="submission" date="2016-10" db="EMBL/GenBank/DDBJ databases">
        <authorList>
            <person name="Varghese N."/>
            <person name="Submissions S."/>
        </authorList>
    </citation>
    <scope>NUCLEOTIDE SEQUENCE [LARGE SCALE GENOMIC DNA]</scope>
    <source>
        <strain evidence="3">DSM 217</strain>
    </source>
</reference>
<keyword evidence="3" id="KW-1185">Reference proteome</keyword>
<keyword evidence="1" id="KW-1133">Transmembrane helix</keyword>
<proteinExistence type="predicted"/>
<protein>
    <submittedName>
        <fullName evidence="2">Paraquat-inducible protein A</fullName>
    </submittedName>
</protein>
<feature type="transmembrane region" description="Helical" evidence="1">
    <location>
        <begin position="367"/>
        <end position="384"/>
    </location>
</feature>
<keyword evidence="1" id="KW-0812">Transmembrane</keyword>
<feature type="transmembrane region" description="Helical" evidence="1">
    <location>
        <begin position="319"/>
        <end position="346"/>
    </location>
</feature>